<evidence type="ECO:0000256" key="1">
    <source>
        <dbReference type="SAM" id="MobiDB-lite"/>
    </source>
</evidence>
<protein>
    <submittedName>
        <fullName evidence="2">Uncharacterized protein</fullName>
    </submittedName>
</protein>
<name>A0A6A3ZA12_9STRA</name>
<feature type="region of interest" description="Disordered" evidence="1">
    <location>
        <begin position="6"/>
        <end position="25"/>
    </location>
</feature>
<proteinExistence type="predicted"/>
<accession>A0A6A3ZA12</accession>
<gene>
    <name evidence="2" type="ORF">PF002_g12862</name>
</gene>
<dbReference type="Proteomes" id="UP000440367">
    <property type="component" value="Unassembled WGS sequence"/>
</dbReference>
<organism evidence="2 3">
    <name type="scientific">Phytophthora fragariae</name>
    <dbReference type="NCBI Taxonomy" id="53985"/>
    <lineage>
        <taxon>Eukaryota</taxon>
        <taxon>Sar</taxon>
        <taxon>Stramenopiles</taxon>
        <taxon>Oomycota</taxon>
        <taxon>Peronosporomycetes</taxon>
        <taxon>Peronosporales</taxon>
        <taxon>Peronosporaceae</taxon>
        <taxon>Phytophthora</taxon>
    </lineage>
</organism>
<dbReference type="EMBL" id="QXGD01000635">
    <property type="protein sequence ID" value="KAE9230881.1"/>
    <property type="molecule type" value="Genomic_DNA"/>
</dbReference>
<reference evidence="2 3" key="1">
    <citation type="submission" date="2018-08" db="EMBL/GenBank/DDBJ databases">
        <title>Genomic investigation of the strawberry pathogen Phytophthora fragariae indicates pathogenicity is determined by transcriptional variation in three key races.</title>
        <authorList>
            <person name="Adams T.M."/>
            <person name="Armitage A.D."/>
            <person name="Sobczyk M.K."/>
            <person name="Bates H.J."/>
            <person name="Dunwell J.M."/>
            <person name="Nellist C.F."/>
            <person name="Harrison R.J."/>
        </authorList>
    </citation>
    <scope>NUCLEOTIDE SEQUENCE [LARGE SCALE GENOMIC DNA]</scope>
    <source>
        <strain evidence="2 3">BC-1</strain>
    </source>
</reference>
<evidence type="ECO:0000313" key="3">
    <source>
        <dbReference type="Proteomes" id="UP000440367"/>
    </source>
</evidence>
<comment type="caution">
    <text evidence="2">The sequence shown here is derived from an EMBL/GenBank/DDBJ whole genome shotgun (WGS) entry which is preliminary data.</text>
</comment>
<feature type="compositionally biased region" description="Basic and acidic residues" evidence="1">
    <location>
        <begin position="8"/>
        <end position="20"/>
    </location>
</feature>
<sequence length="149" mass="16108">MHCYRQTVVEHRDHPRDHPATAHAAASAAPHYAQLGTLATAGIATVAQSFLVVRAVASHHAIQQVAVHLDSLPAMEIRIARRVATYYANAGMESQHASSLVAICCVSSWCRPASITPTHWRSIGPASSWRPTASASTHWRSVASTSTHW</sequence>
<evidence type="ECO:0000313" key="2">
    <source>
        <dbReference type="EMBL" id="KAE9230881.1"/>
    </source>
</evidence>
<dbReference type="AlphaFoldDB" id="A0A6A3ZA12"/>